<organism evidence="1">
    <name type="scientific">Anguilla anguilla</name>
    <name type="common">European freshwater eel</name>
    <name type="synonym">Muraena anguilla</name>
    <dbReference type="NCBI Taxonomy" id="7936"/>
    <lineage>
        <taxon>Eukaryota</taxon>
        <taxon>Metazoa</taxon>
        <taxon>Chordata</taxon>
        <taxon>Craniata</taxon>
        <taxon>Vertebrata</taxon>
        <taxon>Euteleostomi</taxon>
        <taxon>Actinopterygii</taxon>
        <taxon>Neopterygii</taxon>
        <taxon>Teleostei</taxon>
        <taxon>Anguilliformes</taxon>
        <taxon>Anguillidae</taxon>
        <taxon>Anguilla</taxon>
    </lineage>
</organism>
<reference evidence="1" key="2">
    <citation type="journal article" date="2015" name="Fish Shellfish Immunol.">
        <title>Early steps in the European eel (Anguilla anguilla)-Vibrio vulnificus interaction in the gills: Role of the RtxA13 toxin.</title>
        <authorList>
            <person name="Callol A."/>
            <person name="Pajuelo D."/>
            <person name="Ebbesson L."/>
            <person name="Teles M."/>
            <person name="MacKenzie S."/>
            <person name="Amaro C."/>
        </authorList>
    </citation>
    <scope>NUCLEOTIDE SEQUENCE</scope>
</reference>
<evidence type="ECO:0000313" key="1">
    <source>
        <dbReference type="EMBL" id="JAH29761.1"/>
    </source>
</evidence>
<protein>
    <submittedName>
        <fullName evidence="1">Uncharacterized protein</fullName>
    </submittedName>
</protein>
<reference evidence="1" key="1">
    <citation type="submission" date="2014-11" db="EMBL/GenBank/DDBJ databases">
        <authorList>
            <person name="Amaro Gonzalez C."/>
        </authorList>
    </citation>
    <scope>NUCLEOTIDE SEQUENCE</scope>
</reference>
<dbReference type="AlphaFoldDB" id="A0A0E9RKW3"/>
<dbReference type="EMBL" id="GBXM01078816">
    <property type="protein sequence ID" value="JAH29761.1"/>
    <property type="molecule type" value="Transcribed_RNA"/>
</dbReference>
<proteinExistence type="predicted"/>
<name>A0A0E9RKW3_ANGAN</name>
<sequence>MKGVWSRCDSVSPSFFPLPLPWPLKC</sequence>
<accession>A0A0E9RKW3</accession>